<feature type="signal peptide" evidence="6">
    <location>
        <begin position="1"/>
        <end position="27"/>
    </location>
</feature>
<keyword evidence="3 5" id="KW-1133">Transmembrane helix</keyword>
<dbReference type="PANTHER" id="PTHR48021:SF1">
    <property type="entry name" value="GH07001P-RELATED"/>
    <property type="match status" value="1"/>
</dbReference>
<dbReference type="InterPro" id="IPR020846">
    <property type="entry name" value="MFS_dom"/>
</dbReference>
<comment type="subcellular location">
    <subcellularLocation>
        <location evidence="1">Membrane</location>
        <topology evidence="1">Multi-pass membrane protein</topology>
    </subcellularLocation>
</comment>
<dbReference type="InterPro" id="IPR050549">
    <property type="entry name" value="MFS_Trehalose_Transporter"/>
</dbReference>
<feature type="chain" id="PRO_5047362704" description="Major facilitator superfamily (MFS) profile domain-containing protein" evidence="6">
    <location>
        <begin position="28"/>
        <end position="325"/>
    </location>
</feature>
<evidence type="ECO:0000313" key="9">
    <source>
        <dbReference type="Proteomes" id="UP000823941"/>
    </source>
</evidence>
<keyword evidence="6" id="KW-0732">Signal</keyword>
<evidence type="ECO:0000256" key="3">
    <source>
        <dbReference type="ARBA" id="ARBA00022989"/>
    </source>
</evidence>
<evidence type="ECO:0000256" key="5">
    <source>
        <dbReference type="SAM" id="Phobius"/>
    </source>
</evidence>
<reference evidence="8 9" key="1">
    <citation type="submission" date="2021-06" db="EMBL/GenBank/DDBJ databases">
        <title>A haploid diamondback moth (Plutella xylostella L.) genome assembly resolves 31 chromosomes and identifies a diamide resistance mutation.</title>
        <authorList>
            <person name="Ward C.M."/>
            <person name="Perry K.D."/>
            <person name="Baker G."/>
            <person name="Powis K."/>
            <person name="Heckel D.G."/>
            <person name="Baxter S.W."/>
        </authorList>
    </citation>
    <scope>NUCLEOTIDE SEQUENCE [LARGE SCALE GENOMIC DNA]</scope>
    <source>
        <strain evidence="8 9">LV</strain>
        <tissue evidence="8">Single pupa</tissue>
    </source>
</reference>
<evidence type="ECO:0000313" key="8">
    <source>
        <dbReference type="EMBL" id="KAG7303569.1"/>
    </source>
</evidence>
<evidence type="ECO:0000256" key="2">
    <source>
        <dbReference type="ARBA" id="ARBA00022692"/>
    </source>
</evidence>
<sequence>MVSPFLKQCFVVLGVALSMACHGAAYGHTVTLIAQYRGPRGQRMSNTDISWMGSVFSMTKILGTLTCPALMFYLGRRRTHLLTTLPAFVHWNLFTFASSLPVFIIARLLQGYAIGIHATMNSMLIAEYTDPKYRASFAAVTTISMGLGIIWVHFSGTFLDWRMTAAVCSLLPVSTAVVTWLSPETPSWLVSKERYEEARKVFLWLRGDGDGERKEIEDLVADHKKNRKSDEDKGKKGSLIENIKRIKQAASVKEFYQPLAICLSFCLIYEFGGVHYMPAYVCLSVVYVLLPETKDRTLLDIEKEFKGRRKMEEIADVEMKLMSST</sequence>
<feature type="domain" description="Major facilitator superfamily (MFS) profile" evidence="7">
    <location>
        <begin position="1"/>
        <end position="325"/>
    </location>
</feature>
<accession>A0ABQ7QEC4</accession>
<dbReference type="PANTHER" id="PTHR48021">
    <property type="match status" value="1"/>
</dbReference>
<feature type="transmembrane region" description="Helical" evidence="5">
    <location>
        <begin position="51"/>
        <end position="75"/>
    </location>
</feature>
<proteinExistence type="predicted"/>
<dbReference type="SUPFAM" id="SSF103473">
    <property type="entry name" value="MFS general substrate transporter"/>
    <property type="match status" value="1"/>
</dbReference>
<dbReference type="Gene3D" id="1.20.1250.20">
    <property type="entry name" value="MFS general substrate transporter like domains"/>
    <property type="match status" value="1"/>
</dbReference>
<dbReference type="InterPro" id="IPR036259">
    <property type="entry name" value="MFS_trans_sf"/>
</dbReference>
<organism evidence="8 9">
    <name type="scientific">Plutella xylostella</name>
    <name type="common">Diamondback moth</name>
    <name type="synonym">Plutella maculipennis</name>
    <dbReference type="NCBI Taxonomy" id="51655"/>
    <lineage>
        <taxon>Eukaryota</taxon>
        <taxon>Metazoa</taxon>
        <taxon>Ecdysozoa</taxon>
        <taxon>Arthropoda</taxon>
        <taxon>Hexapoda</taxon>
        <taxon>Insecta</taxon>
        <taxon>Pterygota</taxon>
        <taxon>Neoptera</taxon>
        <taxon>Endopterygota</taxon>
        <taxon>Lepidoptera</taxon>
        <taxon>Glossata</taxon>
        <taxon>Ditrysia</taxon>
        <taxon>Yponomeutoidea</taxon>
        <taxon>Plutellidae</taxon>
        <taxon>Plutella</taxon>
    </lineage>
</organism>
<evidence type="ECO:0000256" key="4">
    <source>
        <dbReference type="ARBA" id="ARBA00023136"/>
    </source>
</evidence>
<name>A0ABQ7QEC4_PLUXY</name>
<evidence type="ECO:0000256" key="1">
    <source>
        <dbReference type="ARBA" id="ARBA00004141"/>
    </source>
</evidence>
<evidence type="ECO:0000256" key="6">
    <source>
        <dbReference type="SAM" id="SignalP"/>
    </source>
</evidence>
<dbReference type="EMBL" id="JAHIBW010000016">
    <property type="protein sequence ID" value="KAG7303569.1"/>
    <property type="molecule type" value="Genomic_DNA"/>
</dbReference>
<dbReference type="PROSITE" id="PS51257">
    <property type="entry name" value="PROKAR_LIPOPROTEIN"/>
    <property type="match status" value="1"/>
</dbReference>
<dbReference type="InterPro" id="IPR005828">
    <property type="entry name" value="MFS_sugar_transport-like"/>
</dbReference>
<keyword evidence="9" id="KW-1185">Reference proteome</keyword>
<evidence type="ECO:0000259" key="7">
    <source>
        <dbReference type="PROSITE" id="PS50850"/>
    </source>
</evidence>
<dbReference type="Proteomes" id="UP000823941">
    <property type="component" value="Chromosome 16"/>
</dbReference>
<comment type="caution">
    <text evidence="8">The sequence shown here is derived from an EMBL/GenBank/DDBJ whole genome shotgun (WGS) entry which is preliminary data.</text>
</comment>
<feature type="transmembrane region" description="Helical" evidence="5">
    <location>
        <begin position="133"/>
        <end position="154"/>
    </location>
</feature>
<dbReference type="PROSITE" id="PS50850">
    <property type="entry name" value="MFS"/>
    <property type="match status" value="1"/>
</dbReference>
<dbReference type="Pfam" id="PF00083">
    <property type="entry name" value="Sugar_tr"/>
    <property type="match status" value="1"/>
</dbReference>
<keyword evidence="4 5" id="KW-0472">Membrane</keyword>
<keyword evidence="2 5" id="KW-0812">Transmembrane</keyword>
<gene>
    <name evidence="8" type="ORF">JYU34_012099</name>
</gene>
<protein>
    <recommendedName>
        <fullName evidence="7">Major facilitator superfamily (MFS) profile domain-containing protein</fullName>
    </recommendedName>
</protein>
<feature type="transmembrane region" description="Helical" evidence="5">
    <location>
        <begin position="87"/>
        <end position="113"/>
    </location>
</feature>